<accession>A0A941EVW2</accession>
<dbReference type="Proteomes" id="UP000675781">
    <property type="component" value="Unassembled WGS sequence"/>
</dbReference>
<dbReference type="RefSeq" id="WP_212531860.1">
    <property type="nucleotide sequence ID" value="NZ_JAGSOG010000200.1"/>
</dbReference>
<name>A0A941EVW2_9ACTN</name>
<gene>
    <name evidence="1" type="ORF">KDL01_29205</name>
</gene>
<proteinExistence type="predicted"/>
<sequence>MKPFEYLNPGRILNGQVLQSVDAPEGRTWKFPQSRRLRQVLRQPLAHVEIDDDRFQWAFDRFELLASIISMGAPPAPLGEERAISRHPWYGEFLSYGERRPGGDATGFAAEVESAWPVGISEAFGNDQDAARAGVASLREWISRTPLL</sequence>
<organism evidence="1 2">
    <name type="scientific">Actinospica durhamensis</name>
    <dbReference type="NCBI Taxonomy" id="1508375"/>
    <lineage>
        <taxon>Bacteria</taxon>
        <taxon>Bacillati</taxon>
        <taxon>Actinomycetota</taxon>
        <taxon>Actinomycetes</taxon>
        <taxon>Catenulisporales</taxon>
        <taxon>Actinospicaceae</taxon>
        <taxon>Actinospica</taxon>
    </lineage>
</organism>
<comment type="caution">
    <text evidence="1">The sequence shown here is derived from an EMBL/GenBank/DDBJ whole genome shotgun (WGS) entry which is preliminary data.</text>
</comment>
<evidence type="ECO:0000313" key="2">
    <source>
        <dbReference type="Proteomes" id="UP000675781"/>
    </source>
</evidence>
<protein>
    <submittedName>
        <fullName evidence="1">Uncharacterized protein</fullName>
    </submittedName>
</protein>
<keyword evidence="2" id="KW-1185">Reference proteome</keyword>
<reference evidence="1" key="1">
    <citation type="submission" date="2021-04" db="EMBL/GenBank/DDBJ databases">
        <title>Genome based classification of Actinospica acidithermotolerans sp. nov., an actinobacterium isolated from an Indonesian hot spring.</title>
        <authorList>
            <person name="Kusuma A.B."/>
            <person name="Putra K.E."/>
            <person name="Nafisah S."/>
            <person name="Loh J."/>
            <person name="Nouioui I."/>
            <person name="Goodfellow M."/>
        </authorList>
    </citation>
    <scope>NUCLEOTIDE SEQUENCE</scope>
    <source>
        <strain evidence="1">CSCA 57</strain>
    </source>
</reference>
<evidence type="ECO:0000313" key="1">
    <source>
        <dbReference type="EMBL" id="MBR7837393.1"/>
    </source>
</evidence>
<dbReference type="EMBL" id="JAGSOG010000200">
    <property type="protein sequence ID" value="MBR7837393.1"/>
    <property type="molecule type" value="Genomic_DNA"/>
</dbReference>
<dbReference type="AlphaFoldDB" id="A0A941EVW2"/>